<dbReference type="GO" id="GO:0071555">
    <property type="term" value="P:cell wall organization"/>
    <property type="evidence" value="ECO:0007669"/>
    <property type="project" value="UniProtKB-KW"/>
</dbReference>
<gene>
    <name evidence="11" type="ORF">GT348_00970</name>
</gene>
<dbReference type="PANTHER" id="PTHR21581">
    <property type="entry name" value="D-ALANYL-D-ALANINE CARBOXYPEPTIDASE"/>
    <property type="match status" value="1"/>
</dbReference>
<feature type="active site" description="Proton acceptor" evidence="7">
    <location>
        <position position="61"/>
    </location>
</feature>
<comment type="similarity">
    <text evidence="1 9">Belongs to the peptidase S11 family.</text>
</comment>
<sequence length="342" mass="37783">MMRLSHRFFLMMVLTFVLGLTNGAEAQYAGHISSFVMNAKSGKVLLASDADLQRYPASLTKLMTLYITFRALSEGNITLDQKMPVSIHASVQEPSKLGMRPGSYLMVKSAILALVTKSANDAACALGEYQAGGDEAKFAVEMTRTARRLGMSNTTFRNASGLPDPNQVTTARDMALLARHLMTDFPQYYKYFNVASFRFGRRVIRNHDPLLGVYAGADGLKTGYTSLAGHNLVSSAWQNNTRLIGVVLGAPSNFSRNHAMIALLDKGFIAEGQIPLPLIKSKKPVKAKIARRGKGKRAVIKRGHRRKGVLLVSYKPHKKVKPRKRHALVHKTRVSKRGHHRS</sequence>
<dbReference type="GO" id="GO:0009002">
    <property type="term" value="F:serine-type D-Ala-D-Ala carboxypeptidase activity"/>
    <property type="evidence" value="ECO:0007669"/>
    <property type="project" value="InterPro"/>
</dbReference>
<evidence type="ECO:0000313" key="11">
    <source>
        <dbReference type="EMBL" id="QHI95064.1"/>
    </source>
</evidence>
<keyword evidence="4" id="KW-0133">Cell shape</keyword>
<evidence type="ECO:0000259" key="10">
    <source>
        <dbReference type="Pfam" id="PF00768"/>
    </source>
</evidence>
<dbReference type="GO" id="GO:0006508">
    <property type="term" value="P:proteolysis"/>
    <property type="evidence" value="ECO:0007669"/>
    <property type="project" value="InterPro"/>
</dbReference>
<evidence type="ECO:0000256" key="9">
    <source>
        <dbReference type="RuleBase" id="RU004016"/>
    </source>
</evidence>
<keyword evidence="2" id="KW-0732">Signal</keyword>
<dbReference type="KEGG" id="bomb:GT348_00970"/>
<evidence type="ECO:0000256" key="7">
    <source>
        <dbReference type="PIRSR" id="PIRSR618044-1"/>
    </source>
</evidence>
<dbReference type="EMBL" id="CP047652">
    <property type="protein sequence ID" value="QHI95064.1"/>
    <property type="molecule type" value="Genomic_DNA"/>
</dbReference>
<dbReference type="GO" id="GO:0009252">
    <property type="term" value="P:peptidoglycan biosynthetic process"/>
    <property type="evidence" value="ECO:0007669"/>
    <property type="project" value="UniProtKB-KW"/>
</dbReference>
<keyword evidence="11" id="KW-0121">Carboxypeptidase</keyword>
<feature type="binding site" evidence="8">
    <location>
        <position position="221"/>
    </location>
    <ligand>
        <name>substrate</name>
    </ligand>
</feature>
<reference evidence="11 12" key="1">
    <citation type="submission" date="2020-01" db="EMBL/GenBank/DDBJ databases">
        <title>Genome sequencing of strain KACC 21507.</title>
        <authorList>
            <person name="Heo J."/>
            <person name="Kim S.-J."/>
            <person name="Kim J.-S."/>
            <person name="Hong S.-B."/>
            <person name="Kwon S.-W."/>
        </authorList>
    </citation>
    <scope>NUCLEOTIDE SEQUENCE [LARGE SCALE GENOMIC DNA]</scope>
    <source>
        <strain evidence="11 12">KACC 21507</strain>
    </source>
</reference>
<keyword evidence="12" id="KW-1185">Reference proteome</keyword>
<dbReference type="PRINTS" id="PR00725">
    <property type="entry name" value="DADACBPTASE1"/>
</dbReference>
<dbReference type="AlphaFoldDB" id="A0A6P1NF51"/>
<name>A0A6P1NF51_9PROT</name>
<dbReference type="InterPro" id="IPR018044">
    <property type="entry name" value="Peptidase_S11"/>
</dbReference>
<dbReference type="PANTHER" id="PTHR21581:SF6">
    <property type="entry name" value="TRAFFICKING PROTEIN PARTICLE COMPLEX SUBUNIT 12"/>
    <property type="match status" value="1"/>
</dbReference>
<proteinExistence type="inferred from homology"/>
<evidence type="ECO:0000256" key="5">
    <source>
        <dbReference type="ARBA" id="ARBA00022984"/>
    </source>
</evidence>
<dbReference type="Proteomes" id="UP000463975">
    <property type="component" value="Chromosome"/>
</dbReference>
<accession>A0A6P1NF51</accession>
<feature type="domain" description="Peptidase S11 D-alanyl-D-alanine carboxypeptidase A N-terminal" evidence="10">
    <location>
        <begin position="33"/>
        <end position="251"/>
    </location>
</feature>
<evidence type="ECO:0000256" key="8">
    <source>
        <dbReference type="PIRSR" id="PIRSR618044-2"/>
    </source>
</evidence>
<dbReference type="InterPro" id="IPR012338">
    <property type="entry name" value="Beta-lactam/transpept-like"/>
</dbReference>
<evidence type="ECO:0000256" key="2">
    <source>
        <dbReference type="ARBA" id="ARBA00022729"/>
    </source>
</evidence>
<dbReference type="GO" id="GO:0008360">
    <property type="term" value="P:regulation of cell shape"/>
    <property type="evidence" value="ECO:0007669"/>
    <property type="project" value="UniProtKB-KW"/>
</dbReference>
<dbReference type="Pfam" id="PF00768">
    <property type="entry name" value="Peptidase_S11"/>
    <property type="match status" value="1"/>
</dbReference>
<organism evidence="11 12">
    <name type="scientific">Aristophania vespae</name>
    <dbReference type="NCBI Taxonomy" id="2697033"/>
    <lineage>
        <taxon>Bacteria</taxon>
        <taxon>Pseudomonadati</taxon>
        <taxon>Pseudomonadota</taxon>
        <taxon>Alphaproteobacteria</taxon>
        <taxon>Acetobacterales</taxon>
        <taxon>Acetobacteraceae</taxon>
        <taxon>Aristophania</taxon>
    </lineage>
</organism>
<keyword evidence="11" id="KW-0645">Protease</keyword>
<protein>
    <submittedName>
        <fullName evidence="11">D-alanyl-D-alanine carboxypeptidase</fullName>
    </submittedName>
</protein>
<evidence type="ECO:0000256" key="3">
    <source>
        <dbReference type="ARBA" id="ARBA00022801"/>
    </source>
</evidence>
<evidence type="ECO:0000313" key="12">
    <source>
        <dbReference type="Proteomes" id="UP000463975"/>
    </source>
</evidence>
<feature type="active site" evidence="7">
    <location>
        <position position="118"/>
    </location>
</feature>
<keyword evidence="6" id="KW-0961">Cell wall biogenesis/degradation</keyword>
<dbReference type="Gene3D" id="3.40.710.10">
    <property type="entry name" value="DD-peptidase/beta-lactamase superfamily"/>
    <property type="match status" value="1"/>
</dbReference>
<evidence type="ECO:0000256" key="1">
    <source>
        <dbReference type="ARBA" id="ARBA00007164"/>
    </source>
</evidence>
<dbReference type="InterPro" id="IPR001967">
    <property type="entry name" value="Peptidase_S11_N"/>
</dbReference>
<feature type="active site" description="Acyl-ester intermediate" evidence="7">
    <location>
        <position position="58"/>
    </location>
</feature>
<evidence type="ECO:0000256" key="6">
    <source>
        <dbReference type="ARBA" id="ARBA00023316"/>
    </source>
</evidence>
<evidence type="ECO:0000256" key="4">
    <source>
        <dbReference type="ARBA" id="ARBA00022960"/>
    </source>
</evidence>
<keyword evidence="3" id="KW-0378">Hydrolase</keyword>
<dbReference type="SUPFAM" id="SSF56601">
    <property type="entry name" value="beta-lactamase/transpeptidase-like"/>
    <property type="match status" value="1"/>
</dbReference>
<keyword evidence="5" id="KW-0573">Peptidoglycan synthesis</keyword>